<organism evidence="1 2">
    <name type="scientific">Kinneretia aquatilis</name>
    <dbReference type="NCBI Taxonomy" id="2070761"/>
    <lineage>
        <taxon>Bacteria</taxon>
        <taxon>Pseudomonadati</taxon>
        <taxon>Pseudomonadota</taxon>
        <taxon>Betaproteobacteria</taxon>
        <taxon>Burkholderiales</taxon>
        <taxon>Sphaerotilaceae</taxon>
        <taxon>Roseateles</taxon>
    </lineage>
</organism>
<dbReference type="RefSeq" id="WP_102767692.1">
    <property type="nucleotide sequence ID" value="NZ_POSP01000003.1"/>
</dbReference>
<comment type="caution">
    <text evidence="1">The sequence shown here is derived from an EMBL/GenBank/DDBJ whole genome shotgun (WGS) entry which is preliminary data.</text>
</comment>
<evidence type="ECO:0000313" key="2">
    <source>
        <dbReference type="Proteomes" id="UP000235916"/>
    </source>
</evidence>
<reference evidence="1 2" key="1">
    <citation type="submission" date="2018-01" db="EMBL/GenBank/DDBJ databases">
        <title>Draft genome sequence of Paucibacter aquatile CR182 isolated from freshwater of the Nakdong River.</title>
        <authorList>
            <person name="Choi A."/>
            <person name="Chung E.J."/>
        </authorList>
    </citation>
    <scope>NUCLEOTIDE SEQUENCE [LARGE SCALE GENOMIC DNA]</scope>
    <source>
        <strain evidence="1 2">CR182</strain>
    </source>
</reference>
<sequence>MKSIIKAIALRFAQAMPFLEPVVETRRTQTPISLKQLLAYRLSRKKLPYWPLHPSSMAIDAHRIHIGIETSPGLMPGCYIQGTNGVLIGDYTQVAAGVKIISANHALNDNRAHNITRPIRIGSYCWIGANAIVLPGVNLGPYTVVGAGAVVSKSFPEGFCVLAGNPAKIIRLLNPDECISHQSEYKYIGFIPADHFNSFRSKYLDSIANE</sequence>
<dbReference type="CDD" id="cd04647">
    <property type="entry name" value="LbH_MAT_like"/>
    <property type="match status" value="1"/>
</dbReference>
<keyword evidence="2" id="KW-1185">Reference proteome</keyword>
<dbReference type="Pfam" id="PF00132">
    <property type="entry name" value="Hexapep"/>
    <property type="match status" value="1"/>
</dbReference>
<dbReference type="AlphaFoldDB" id="A0A2N8KWD4"/>
<dbReference type="SUPFAM" id="SSF51161">
    <property type="entry name" value="Trimeric LpxA-like enzymes"/>
    <property type="match status" value="1"/>
</dbReference>
<dbReference type="PANTHER" id="PTHR23416">
    <property type="entry name" value="SIALIC ACID SYNTHASE-RELATED"/>
    <property type="match status" value="1"/>
</dbReference>
<dbReference type="EMBL" id="POSP01000003">
    <property type="protein sequence ID" value="PND37773.1"/>
    <property type="molecule type" value="Genomic_DNA"/>
</dbReference>
<gene>
    <name evidence="1" type="ORF">C1O66_09705</name>
</gene>
<dbReference type="InterPro" id="IPR011004">
    <property type="entry name" value="Trimer_LpxA-like_sf"/>
</dbReference>
<dbReference type="InterPro" id="IPR051159">
    <property type="entry name" value="Hexapeptide_acetyltransf"/>
</dbReference>
<accession>A0A2N8KWD4</accession>
<dbReference type="OrthoDB" id="272049at2"/>
<evidence type="ECO:0000313" key="1">
    <source>
        <dbReference type="EMBL" id="PND37773.1"/>
    </source>
</evidence>
<dbReference type="InterPro" id="IPR001451">
    <property type="entry name" value="Hexapep"/>
</dbReference>
<evidence type="ECO:0008006" key="3">
    <source>
        <dbReference type="Google" id="ProtNLM"/>
    </source>
</evidence>
<protein>
    <recommendedName>
        <fullName evidence="3">Acyltransferase</fullName>
    </recommendedName>
</protein>
<proteinExistence type="predicted"/>
<dbReference type="Proteomes" id="UP000235916">
    <property type="component" value="Unassembled WGS sequence"/>
</dbReference>
<dbReference type="Gene3D" id="2.160.10.10">
    <property type="entry name" value="Hexapeptide repeat proteins"/>
    <property type="match status" value="1"/>
</dbReference>
<name>A0A2N8KWD4_9BURK</name>